<evidence type="ECO:0000313" key="5">
    <source>
        <dbReference type="Proteomes" id="UP000525078"/>
    </source>
</evidence>
<dbReference type="InterPro" id="IPR011989">
    <property type="entry name" value="ARM-like"/>
</dbReference>
<sequence>MGSSKRGADTTRTLSDHTRTLYHRLHQALNLGTRYGTKWQCADIEIQRHVIRSIVAFLDSISKDSFHQPLIKDSIGDVVEALVWILECKNMAILSMTTNVTLKLVSILPYSILQSYVLDLVSPLSSLLSYHQTDVATSCANALNHVLSNLSIKNEKAVWDVLKRRESVQHVICNIRSFSRGTLPFEKFQQMALLLSTILQRWPPSRFLVWSDANLMRTLLDILVKPDFCDKVEVLKLLSSIALCGSGALKLLENGETLLKMMVQCMNMSQPQSVRMEAFKLAQCLAVITVHCSLQSDSSTINSKLSQCIK</sequence>
<dbReference type="InterPro" id="IPR044953">
    <property type="entry name" value="At1g04390-like"/>
</dbReference>
<evidence type="ECO:0000259" key="1">
    <source>
        <dbReference type="Pfam" id="PF26522"/>
    </source>
</evidence>
<dbReference type="AlphaFoldDB" id="A0A7J6F319"/>
<reference evidence="5 6" key="1">
    <citation type="journal article" date="2020" name="bioRxiv">
        <title>Sequence and annotation of 42 cannabis genomes reveals extensive copy number variation in cannabinoid synthesis and pathogen resistance genes.</title>
        <authorList>
            <person name="Mckernan K.J."/>
            <person name="Helbert Y."/>
            <person name="Kane L.T."/>
            <person name="Ebling H."/>
            <person name="Zhang L."/>
            <person name="Liu B."/>
            <person name="Eaton Z."/>
            <person name="Mclaughlin S."/>
            <person name="Kingan S."/>
            <person name="Baybayan P."/>
            <person name="Concepcion G."/>
            <person name="Jordan M."/>
            <person name="Riva A."/>
            <person name="Barbazuk W."/>
            <person name="Harkins T."/>
        </authorList>
    </citation>
    <scope>NUCLEOTIDE SEQUENCE [LARGE SCALE GENOMIC DNA]</scope>
    <source>
        <strain evidence="5 6">cv. Jamaican Lion 4</strain>
        <strain evidence="3">Father</strain>
        <strain evidence="4">Mother</strain>
        <tissue evidence="3">Leaf</tissue>
    </source>
</reference>
<evidence type="ECO:0000313" key="3">
    <source>
        <dbReference type="EMBL" id="KAF4365123.1"/>
    </source>
</evidence>
<dbReference type="Proteomes" id="UP000525078">
    <property type="component" value="Unassembled WGS sequence"/>
</dbReference>
<dbReference type="EMBL" id="JAATIP010000158">
    <property type="protein sequence ID" value="KAF4365699.1"/>
    <property type="molecule type" value="Genomic_DNA"/>
</dbReference>
<accession>A0A7J6F319</accession>
<dbReference type="InterPro" id="IPR016024">
    <property type="entry name" value="ARM-type_fold"/>
</dbReference>
<dbReference type="Pfam" id="PF26522">
    <property type="entry name" value="ARM_6"/>
    <property type="match status" value="1"/>
</dbReference>
<evidence type="ECO:0000313" key="6">
    <source>
        <dbReference type="Proteomes" id="UP000583929"/>
    </source>
</evidence>
<keyword evidence="6" id="KW-1185">Reference proteome</keyword>
<evidence type="ECO:0000313" key="2">
    <source>
        <dbReference type="EMBL" id="KAF4362635.1"/>
    </source>
</evidence>
<dbReference type="Proteomes" id="UP000583929">
    <property type="component" value="Unassembled WGS sequence"/>
</dbReference>
<feature type="domain" description="At1g04390 ARM repeat" evidence="1">
    <location>
        <begin position="131"/>
        <end position="244"/>
    </location>
</feature>
<evidence type="ECO:0000313" key="4">
    <source>
        <dbReference type="EMBL" id="KAF4365699.1"/>
    </source>
</evidence>
<dbReference type="EMBL" id="JAATIQ010000309">
    <property type="protein sequence ID" value="KAF4362635.1"/>
    <property type="molecule type" value="Genomic_DNA"/>
</dbReference>
<protein>
    <recommendedName>
        <fullName evidence="1">At1g04390 ARM repeat domain-containing protein</fullName>
    </recommendedName>
</protein>
<gene>
    <name evidence="4" type="ORF">F8388_007532</name>
    <name evidence="3" type="ORF">G4B88_018303</name>
    <name evidence="2" type="ORF">G4B88_026197</name>
</gene>
<dbReference type="EMBL" id="JAATIQ010000277">
    <property type="protein sequence ID" value="KAF4365123.1"/>
    <property type="molecule type" value="Genomic_DNA"/>
</dbReference>
<dbReference type="Gene3D" id="1.25.10.10">
    <property type="entry name" value="Leucine-rich Repeat Variant"/>
    <property type="match status" value="1"/>
</dbReference>
<dbReference type="InterPro" id="IPR059007">
    <property type="entry name" value="ARM_At1g04390"/>
</dbReference>
<organism evidence="3 6">
    <name type="scientific">Cannabis sativa</name>
    <name type="common">Hemp</name>
    <name type="synonym">Marijuana</name>
    <dbReference type="NCBI Taxonomy" id="3483"/>
    <lineage>
        <taxon>Eukaryota</taxon>
        <taxon>Viridiplantae</taxon>
        <taxon>Streptophyta</taxon>
        <taxon>Embryophyta</taxon>
        <taxon>Tracheophyta</taxon>
        <taxon>Spermatophyta</taxon>
        <taxon>Magnoliopsida</taxon>
        <taxon>eudicotyledons</taxon>
        <taxon>Gunneridae</taxon>
        <taxon>Pentapetalae</taxon>
        <taxon>rosids</taxon>
        <taxon>fabids</taxon>
        <taxon>Rosales</taxon>
        <taxon>Cannabaceae</taxon>
        <taxon>Cannabis</taxon>
    </lineage>
</organism>
<dbReference type="SUPFAM" id="SSF48371">
    <property type="entry name" value="ARM repeat"/>
    <property type="match status" value="1"/>
</dbReference>
<dbReference type="PANTHER" id="PTHR35918">
    <property type="entry name" value="OS06G0674800 PROTEIN"/>
    <property type="match status" value="1"/>
</dbReference>
<comment type="caution">
    <text evidence="3">The sequence shown here is derived from an EMBL/GenBank/DDBJ whole genome shotgun (WGS) entry which is preliminary data.</text>
</comment>
<proteinExistence type="predicted"/>
<dbReference type="PANTHER" id="PTHR35918:SF1">
    <property type="entry name" value="BTB DOMAIN-CONTAINING PROTEIN"/>
    <property type="match status" value="1"/>
</dbReference>
<name>A0A7J6F319_CANSA</name>